<evidence type="ECO:0000313" key="1">
    <source>
        <dbReference type="EMBL" id="KTB56532.1"/>
    </source>
</evidence>
<dbReference type="Proteomes" id="UP000053048">
    <property type="component" value="Unassembled WGS sequence"/>
</dbReference>
<evidence type="ECO:0000313" key="2">
    <source>
        <dbReference type="Proteomes" id="UP000053048"/>
    </source>
</evidence>
<dbReference type="EMBL" id="LKEJ01000172">
    <property type="protein sequence ID" value="KTB56532.1"/>
    <property type="molecule type" value="Genomic_DNA"/>
</dbReference>
<organism evidence="1 2">
    <name type="scientific">Pseudomonas viridiflava ICMP 13104</name>
    <dbReference type="NCBI Taxonomy" id="1198305"/>
    <lineage>
        <taxon>Bacteria</taxon>
        <taxon>Pseudomonadati</taxon>
        <taxon>Pseudomonadota</taxon>
        <taxon>Gammaproteobacteria</taxon>
        <taxon>Pseudomonadales</taxon>
        <taxon>Pseudomonadaceae</taxon>
        <taxon>Pseudomonas</taxon>
    </lineage>
</organism>
<comment type="caution">
    <text evidence="1">The sequence shown here is derived from an EMBL/GenBank/DDBJ whole genome shotgun (WGS) entry which is preliminary data.</text>
</comment>
<proteinExistence type="predicted"/>
<accession>A0A0W0H6U1</accession>
<keyword evidence="2" id="KW-1185">Reference proteome</keyword>
<sequence length="77" mass="7998">MISAIQTAQQMKQASEQTDDGCMKALAAVMVLLGGNNAATAVAMNPIDGPNGLGKLISNSEVRAQLGDSVVRRTVRL</sequence>
<protein>
    <submittedName>
        <fullName evidence="1">Uncharacterized protein</fullName>
    </submittedName>
</protein>
<reference evidence="1 2" key="1">
    <citation type="submission" date="2015-09" db="EMBL/GenBank/DDBJ databases">
        <title>Genome sequence of ICMP 13104.</title>
        <authorList>
            <person name="Visnovsky S."/>
            <person name="Lu A."/>
            <person name="Panda P."/>
            <person name="Pitman A."/>
        </authorList>
    </citation>
    <scope>NUCLEOTIDE SEQUENCE [LARGE SCALE GENOMIC DNA]</scope>
    <source>
        <strain evidence="1 2">ICMP 13104</strain>
    </source>
</reference>
<name>A0A0W0H6U1_PSEVI</name>
<gene>
    <name evidence="1" type="ORF">AO067_02990</name>
</gene>
<dbReference type="AlphaFoldDB" id="A0A0W0H6U1"/>